<dbReference type="SUPFAM" id="SSF51735">
    <property type="entry name" value="NAD(P)-binding Rossmann-fold domains"/>
    <property type="match status" value="1"/>
</dbReference>
<organism evidence="1 2">
    <name type="scientific">Lysinibacillus louembei</name>
    <dbReference type="NCBI Taxonomy" id="1470088"/>
    <lineage>
        <taxon>Bacteria</taxon>
        <taxon>Bacillati</taxon>
        <taxon>Bacillota</taxon>
        <taxon>Bacilli</taxon>
        <taxon>Bacillales</taxon>
        <taxon>Bacillaceae</taxon>
        <taxon>Lysinibacillus</taxon>
    </lineage>
</organism>
<evidence type="ECO:0000313" key="1">
    <source>
        <dbReference type="EMBL" id="WPK11903.1"/>
    </source>
</evidence>
<dbReference type="RefSeq" id="WP_319836794.1">
    <property type="nucleotide sequence ID" value="NZ_CP137624.1"/>
</dbReference>
<protein>
    <submittedName>
        <fullName evidence="1">Dipicolinate synthase subunit A</fullName>
    </submittedName>
</protein>
<proteinExistence type="predicted"/>
<dbReference type="Proteomes" id="UP001322664">
    <property type="component" value="Chromosome"/>
</dbReference>
<name>A0ABZ0RY89_9BACI</name>
<dbReference type="InterPro" id="IPR036291">
    <property type="entry name" value="NAD(P)-bd_dom_sf"/>
</dbReference>
<sequence>MTERWLVVGTDERMKVLAKNLASEERTVFYKNKTSWDAELNATALEFHPDVVVLPIQPLQIDVQMVLGIQKALVHAGKLSPEWEVILKKHTVHRYLQQEAFIWQNAALTAEAFLAYYYDRKRAVRHKRFIITGFGRVAKMTAHMLKNMQADVIIFVRSVPQHCEALALGYESYLLDELPSIEAEALINTIPAKWLTQTMREQLAMPIYDLASAPGCITESVAQYELLAGLPGKYFSTDAAHLLKIAILDWRAEQCLKESALD</sequence>
<dbReference type="EMBL" id="CP137624">
    <property type="protein sequence ID" value="WPK11903.1"/>
    <property type="molecule type" value="Genomic_DNA"/>
</dbReference>
<evidence type="ECO:0000313" key="2">
    <source>
        <dbReference type="Proteomes" id="UP001322664"/>
    </source>
</evidence>
<accession>A0ABZ0RY89</accession>
<gene>
    <name evidence="1" type="ORF">R6U77_18730</name>
</gene>
<keyword evidence="2" id="KW-1185">Reference proteome</keyword>
<reference evidence="1 2" key="1">
    <citation type="submission" date="2023-09" db="EMBL/GenBank/DDBJ databases">
        <authorList>
            <person name="Page C.A."/>
            <person name="Perez-Diaz I.M."/>
        </authorList>
    </citation>
    <scope>NUCLEOTIDE SEQUENCE [LARGE SCALE GENOMIC DNA]</scope>
    <source>
        <strain evidence="1 2">Ll15</strain>
    </source>
</reference>
<dbReference type="Gene3D" id="3.40.50.720">
    <property type="entry name" value="NAD(P)-binding Rossmann-like Domain"/>
    <property type="match status" value="1"/>
</dbReference>